<name>A0A923SRT8_9FIRM</name>
<dbReference type="InterPro" id="IPR011006">
    <property type="entry name" value="CheY-like_superfamily"/>
</dbReference>
<dbReference type="InterPro" id="IPR007492">
    <property type="entry name" value="LytTR_DNA-bd_dom"/>
</dbReference>
<accession>A0A923SRT8</accession>
<sequence>MKGLIIEDEKADAEDLHDLLRHLQPALSCRVFEDGEIALRYIKRQQEKIDVFFIDRKLPQMDGFTLASKIREIPGYTLTPIVFVTGYSMGQLDAFHEYHCYSYLVKPLTKESVERSIGSLLQNLDQQPARRKMKRVIPLTIGDELKFVDAGAILGVEVLGRNCYVHAGKRSYPLLYKNMDTALKEIGEPYCVRCHRSYAVNLKNVIDIQKLRRNIWAPVFSVETTFHCEISKSYYSKIMELYKEVLIKDLL</sequence>
<dbReference type="Pfam" id="PF00072">
    <property type="entry name" value="Response_reg"/>
    <property type="match status" value="1"/>
</dbReference>
<dbReference type="PANTHER" id="PTHR37299">
    <property type="entry name" value="TRANSCRIPTIONAL REGULATOR-RELATED"/>
    <property type="match status" value="1"/>
</dbReference>
<dbReference type="InterPro" id="IPR001789">
    <property type="entry name" value="Sig_transdc_resp-reg_receiver"/>
</dbReference>
<dbReference type="EMBL" id="JACRYT010000006">
    <property type="protein sequence ID" value="MBC6679664.1"/>
    <property type="molecule type" value="Genomic_DNA"/>
</dbReference>
<dbReference type="Pfam" id="PF04397">
    <property type="entry name" value="LytTR"/>
    <property type="match status" value="1"/>
</dbReference>
<comment type="caution">
    <text evidence="6">The sequence shown here is derived from an EMBL/GenBank/DDBJ whole genome shotgun (WGS) entry which is preliminary data.</text>
</comment>
<evidence type="ECO:0000313" key="7">
    <source>
        <dbReference type="Proteomes" id="UP000602647"/>
    </source>
</evidence>
<proteinExistence type="predicted"/>
<comment type="function">
    <text evidence="2">May play the central regulatory role in sporulation. It may be an element of the effector pathway responsible for the activation of sporulation genes in response to nutritional stress. Spo0A may act in concert with spo0H (a sigma factor) to control the expression of some genes that are critical to the sporulation process.</text>
</comment>
<dbReference type="SMART" id="SM00448">
    <property type="entry name" value="REC"/>
    <property type="match status" value="1"/>
</dbReference>
<organism evidence="6 7">
    <name type="scientific">Zhenpiania hominis</name>
    <dbReference type="NCBI Taxonomy" id="2763644"/>
    <lineage>
        <taxon>Bacteria</taxon>
        <taxon>Bacillati</taxon>
        <taxon>Bacillota</taxon>
        <taxon>Clostridia</taxon>
        <taxon>Peptostreptococcales</taxon>
        <taxon>Anaerovoracaceae</taxon>
        <taxon>Zhenpiania</taxon>
    </lineage>
</organism>
<dbReference type="RefSeq" id="WP_187302773.1">
    <property type="nucleotide sequence ID" value="NZ_JACRYT010000006.1"/>
</dbReference>
<dbReference type="GO" id="GO:0003677">
    <property type="term" value="F:DNA binding"/>
    <property type="evidence" value="ECO:0007669"/>
    <property type="project" value="InterPro"/>
</dbReference>
<dbReference type="Proteomes" id="UP000602647">
    <property type="component" value="Unassembled WGS sequence"/>
</dbReference>
<dbReference type="AlphaFoldDB" id="A0A923SRT8"/>
<feature type="domain" description="Response regulatory" evidence="4">
    <location>
        <begin position="2"/>
        <end position="121"/>
    </location>
</feature>
<feature type="modified residue" description="4-aspartylphosphate" evidence="3">
    <location>
        <position position="55"/>
    </location>
</feature>
<evidence type="ECO:0000313" key="6">
    <source>
        <dbReference type="EMBL" id="MBC6679664.1"/>
    </source>
</evidence>
<dbReference type="GO" id="GO:0000156">
    <property type="term" value="F:phosphorelay response regulator activity"/>
    <property type="evidence" value="ECO:0007669"/>
    <property type="project" value="InterPro"/>
</dbReference>
<evidence type="ECO:0000256" key="2">
    <source>
        <dbReference type="ARBA" id="ARBA00024867"/>
    </source>
</evidence>
<dbReference type="SMART" id="SM00850">
    <property type="entry name" value="LytTR"/>
    <property type="match status" value="1"/>
</dbReference>
<evidence type="ECO:0000259" key="5">
    <source>
        <dbReference type="PROSITE" id="PS50930"/>
    </source>
</evidence>
<keyword evidence="7" id="KW-1185">Reference proteome</keyword>
<evidence type="ECO:0000256" key="3">
    <source>
        <dbReference type="PROSITE-ProRule" id="PRU00169"/>
    </source>
</evidence>
<gene>
    <name evidence="6" type="ORF">H9L42_07475</name>
</gene>
<dbReference type="PANTHER" id="PTHR37299:SF1">
    <property type="entry name" value="STAGE 0 SPORULATION PROTEIN A HOMOLOG"/>
    <property type="match status" value="1"/>
</dbReference>
<dbReference type="Gene3D" id="2.40.50.1020">
    <property type="entry name" value="LytTr DNA-binding domain"/>
    <property type="match status" value="1"/>
</dbReference>
<protein>
    <recommendedName>
        <fullName evidence="1">Stage 0 sporulation protein A homolog</fullName>
    </recommendedName>
</protein>
<dbReference type="InterPro" id="IPR046947">
    <property type="entry name" value="LytR-like"/>
</dbReference>
<dbReference type="Gene3D" id="3.40.50.2300">
    <property type="match status" value="1"/>
</dbReference>
<evidence type="ECO:0000256" key="1">
    <source>
        <dbReference type="ARBA" id="ARBA00018672"/>
    </source>
</evidence>
<dbReference type="SUPFAM" id="SSF52172">
    <property type="entry name" value="CheY-like"/>
    <property type="match status" value="1"/>
</dbReference>
<dbReference type="CDD" id="cd00156">
    <property type="entry name" value="REC"/>
    <property type="match status" value="1"/>
</dbReference>
<evidence type="ECO:0000259" key="4">
    <source>
        <dbReference type="PROSITE" id="PS50110"/>
    </source>
</evidence>
<keyword evidence="3" id="KW-0597">Phosphoprotein</keyword>
<dbReference type="PROSITE" id="PS50110">
    <property type="entry name" value="RESPONSE_REGULATORY"/>
    <property type="match status" value="1"/>
</dbReference>
<reference evidence="6" key="1">
    <citation type="submission" date="2020-08" db="EMBL/GenBank/DDBJ databases">
        <title>Genome public.</title>
        <authorList>
            <person name="Liu C."/>
            <person name="Sun Q."/>
        </authorList>
    </citation>
    <scope>NUCLEOTIDE SEQUENCE</scope>
    <source>
        <strain evidence="6">BX12</strain>
    </source>
</reference>
<dbReference type="PROSITE" id="PS50930">
    <property type="entry name" value="HTH_LYTTR"/>
    <property type="match status" value="1"/>
</dbReference>
<feature type="domain" description="HTH LytTR-type" evidence="5">
    <location>
        <begin position="137"/>
        <end position="244"/>
    </location>
</feature>